<feature type="compositionally biased region" description="Gly residues" evidence="1">
    <location>
        <begin position="467"/>
        <end position="479"/>
    </location>
</feature>
<feature type="region of interest" description="Disordered" evidence="1">
    <location>
        <begin position="462"/>
        <end position="481"/>
    </location>
</feature>
<accession>A0A9P1CSW5</accession>
<feature type="compositionally biased region" description="Acidic residues" evidence="1">
    <location>
        <begin position="434"/>
        <end position="443"/>
    </location>
</feature>
<name>A0A9P1CSW5_9DINO</name>
<dbReference type="Proteomes" id="UP001152797">
    <property type="component" value="Unassembled WGS sequence"/>
</dbReference>
<protein>
    <submittedName>
        <fullName evidence="2">Uncharacterized protein</fullName>
    </submittedName>
</protein>
<keyword evidence="4" id="KW-1185">Reference proteome</keyword>
<comment type="caution">
    <text evidence="2">The sequence shown here is derived from an EMBL/GenBank/DDBJ whole genome shotgun (WGS) entry which is preliminary data.</text>
</comment>
<dbReference type="EMBL" id="CAMXCT020002291">
    <property type="protein sequence ID" value="CAL1150494.1"/>
    <property type="molecule type" value="Genomic_DNA"/>
</dbReference>
<proteinExistence type="predicted"/>
<gene>
    <name evidence="2" type="ORF">C1SCF055_LOCUS23533</name>
</gene>
<feature type="region of interest" description="Disordered" evidence="1">
    <location>
        <begin position="88"/>
        <end position="137"/>
    </location>
</feature>
<dbReference type="EMBL" id="CAMXCT030002291">
    <property type="protein sequence ID" value="CAL4784431.1"/>
    <property type="molecule type" value="Genomic_DNA"/>
</dbReference>
<feature type="compositionally biased region" description="Basic residues" evidence="1">
    <location>
        <begin position="123"/>
        <end position="137"/>
    </location>
</feature>
<reference evidence="3" key="2">
    <citation type="submission" date="2024-04" db="EMBL/GenBank/DDBJ databases">
        <authorList>
            <person name="Chen Y."/>
            <person name="Shah S."/>
            <person name="Dougan E. K."/>
            <person name="Thang M."/>
            <person name="Chan C."/>
        </authorList>
    </citation>
    <scope>NUCLEOTIDE SEQUENCE [LARGE SCALE GENOMIC DNA]</scope>
</reference>
<feature type="non-terminal residue" evidence="2">
    <location>
        <position position="1"/>
    </location>
</feature>
<evidence type="ECO:0000313" key="2">
    <source>
        <dbReference type="EMBL" id="CAI3997119.1"/>
    </source>
</evidence>
<sequence>DDFALVLLEDANEQIYITDEPSMLTTRDPDIAEKVEAEDVWLQDLVQGYYSSMCPALADELLSAICRTANIQKISSFLKENSSAKVVGMDGKPRRTLKRRSRGVPWHTTSKAQKSRHDNGKKPNARNRKKNAQRKAKAKKRCYESECASWSDKRRIQKDEALWLCMDTQTRQCGGKLSRQRWKTCAHRGFGRLCFRRQDCEQYWDVLVSVVRLPLLVVWRLLELYFDHCPVLSAQAIGCSLGLVEADGTSVPSRPQGSATLYYQLYGMVQRAPVEVGKWVEAKEQVKDAKRGAVLRKSDFQMQETCGFLEHFNNFCEKTDRSLIAPVALTAFKGSPASPEVLCSISMSGKGSANSRLLNEANLIELDSDSAEYMGSTAGTKAELIENILDMSNWRNGLSRQLRGLTVAMGGNQSDTMTTSMNPNPNMTVTETTTMEDDDDDTTTTDGFSDHIEGKTDSNAAATSFLLGGGPSGPLGDPGGRVFSRRYDAGGAAAVSRCPTSLLTRITCTTCRKCRGLWWHAEACAMRGAGNFDSSDVTRINVQSTGSNGEAPRVVTTPYGLNLLNLRDCAFVGIYGDK</sequence>
<dbReference type="AlphaFoldDB" id="A0A9P1CSW5"/>
<evidence type="ECO:0000256" key="1">
    <source>
        <dbReference type="SAM" id="MobiDB-lite"/>
    </source>
</evidence>
<evidence type="ECO:0000313" key="4">
    <source>
        <dbReference type="Proteomes" id="UP001152797"/>
    </source>
</evidence>
<reference evidence="2" key="1">
    <citation type="submission" date="2022-10" db="EMBL/GenBank/DDBJ databases">
        <authorList>
            <person name="Chen Y."/>
            <person name="Dougan E. K."/>
            <person name="Chan C."/>
            <person name="Rhodes N."/>
            <person name="Thang M."/>
        </authorList>
    </citation>
    <scope>NUCLEOTIDE SEQUENCE</scope>
</reference>
<feature type="non-terminal residue" evidence="2">
    <location>
        <position position="578"/>
    </location>
</feature>
<dbReference type="EMBL" id="CAMXCT010002291">
    <property type="protein sequence ID" value="CAI3997119.1"/>
    <property type="molecule type" value="Genomic_DNA"/>
</dbReference>
<feature type="region of interest" description="Disordered" evidence="1">
    <location>
        <begin position="431"/>
        <end position="455"/>
    </location>
</feature>
<organism evidence="2">
    <name type="scientific">Cladocopium goreaui</name>
    <dbReference type="NCBI Taxonomy" id="2562237"/>
    <lineage>
        <taxon>Eukaryota</taxon>
        <taxon>Sar</taxon>
        <taxon>Alveolata</taxon>
        <taxon>Dinophyceae</taxon>
        <taxon>Suessiales</taxon>
        <taxon>Symbiodiniaceae</taxon>
        <taxon>Cladocopium</taxon>
    </lineage>
</organism>
<evidence type="ECO:0000313" key="3">
    <source>
        <dbReference type="EMBL" id="CAL1150494.1"/>
    </source>
</evidence>